<feature type="coiled-coil region" evidence="1">
    <location>
        <begin position="16"/>
        <end position="43"/>
    </location>
</feature>
<dbReference type="AlphaFoldDB" id="A0A5N5ENK9"/>
<gene>
    <name evidence="2" type="ORF">F5983_36560</name>
</gene>
<evidence type="ECO:0000256" key="1">
    <source>
        <dbReference type="SAM" id="Coils"/>
    </source>
</evidence>
<dbReference type="RefSeq" id="WP_151514057.1">
    <property type="nucleotide sequence ID" value="NZ_JBMOST010000034.1"/>
</dbReference>
<proteinExistence type="predicted"/>
<accession>A0A5N5ENK9</accession>
<dbReference type="Pfam" id="PF19746">
    <property type="entry name" value="DUF6233"/>
    <property type="match status" value="1"/>
</dbReference>
<keyword evidence="3" id="KW-1185">Reference proteome</keyword>
<evidence type="ECO:0000313" key="2">
    <source>
        <dbReference type="EMBL" id="KAB2587674.1"/>
    </source>
</evidence>
<evidence type="ECO:0000313" key="3">
    <source>
        <dbReference type="Proteomes" id="UP000326907"/>
    </source>
</evidence>
<dbReference type="EMBL" id="VYUA01000079">
    <property type="protein sequence ID" value="KAB2587674.1"/>
    <property type="molecule type" value="Genomic_DNA"/>
</dbReference>
<sequence length="109" mass="12227">MPGGDISDLDKNRALVEWLRYQLRHAEKRVRELESAEQAERRRSGLARAEQMWKIQPRRSAETALLHRGGCGLYKSGALIDREAAIGALCEPDIAPCEVCAPETGLRQE</sequence>
<keyword evidence="1" id="KW-0175">Coiled coil</keyword>
<organism evidence="2 3">
    <name type="scientific">Streptomyces arboris</name>
    <dbReference type="NCBI Taxonomy" id="2600619"/>
    <lineage>
        <taxon>Bacteria</taxon>
        <taxon>Bacillati</taxon>
        <taxon>Actinomycetota</taxon>
        <taxon>Actinomycetes</taxon>
        <taxon>Kitasatosporales</taxon>
        <taxon>Streptomycetaceae</taxon>
        <taxon>Streptomyces</taxon>
    </lineage>
</organism>
<protein>
    <submittedName>
        <fullName evidence="2">Uncharacterized protein</fullName>
    </submittedName>
</protein>
<dbReference type="InterPro" id="IPR046200">
    <property type="entry name" value="DUF6233"/>
</dbReference>
<name>A0A5N5ENK9_9ACTN</name>
<reference evidence="2 3" key="1">
    <citation type="submission" date="2019-09" db="EMBL/GenBank/DDBJ databases">
        <authorList>
            <person name="Liu P."/>
        </authorList>
    </citation>
    <scope>NUCLEOTIDE SEQUENCE [LARGE SCALE GENOMIC DNA]</scope>
    <source>
        <strain evidence="2 3">TRM68085</strain>
    </source>
</reference>
<comment type="caution">
    <text evidence="2">The sequence shown here is derived from an EMBL/GenBank/DDBJ whole genome shotgun (WGS) entry which is preliminary data.</text>
</comment>
<dbReference type="Proteomes" id="UP000326907">
    <property type="component" value="Unassembled WGS sequence"/>
</dbReference>